<dbReference type="InterPro" id="IPR019757">
    <property type="entry name" value="Pept_S26A_signal_pept_1_Lys-AS"/>
</dbReference>
<accession>A0AAE4JXG8</accession>
<dbReference type="Proteomes" id="UP001268256">
    <property type="component" value="Unassembled WGS sequence"/>
</dbReference>
<dbReference type="InterPro" id="IPR019533">
    <property type="entry name" value="Peptidase_S26"/>
</dbReference>
<dbReference type="AlphaFoldDB" id="A0AAE4JXG8"/>
<dbReference type="PROSITE" id="PS00501">
    <property type="entry name" value="SPASE_I_1"/>
    <property type="match status" value="1"/>
</dbReference>
<evidence type="ECO:0000256" key="3">
    <source>
        <dbReference type="ARBA" id="ARBA00009370"/>
    </source>
</evidence>
<dbReference type="EMBL" id="JAVMIP010000024">
    <property type="protein sequence ID" value="MDS3862211.1"/>
    <property type="molecule type" value="Genomic_DNA"/>
</dbReference>
<dbReference type="NCBIfam" id="TIGR02227">
    <property type="entry name" value="sigpep_I_bact"/>
    <property type="match status" value="1"/>
</dbReference>
<feature type="domain" description="Peptidase S26" evidence="11">
    <location>
        <begin position="31"/>
        <end position="200"/>
    </location>
</feature>
<evidence type="ECO:0000256" key="6">
    <source>
        <dbReference type="ARBA" id="ARBA00022801"/>
    </source>
</evidence>
<comment type="caution">
    <text evidence="12">The sequence shown here is derived from an EMBL/GenBank/DDBJ whole genome shotgun (WGS) entry which is preliminary data.</text>
</comment>
<feature type="active site" evidence="7">
    <location>
        <position position="61"/>
    </location>
</feature>
<dbReference type="PROSITE" id="PS00760">
    <property type="entry name" value="SPASE_I_2"/>
    <property type="match status" value="1"/>
</dbReference>
<reference evidence="13" key="1">
    <citation type="submission" date="2023-07" db="EMBL/GenBank/DDBJ databases">
        <authorList>
            <person name="Luz R."/>
            <person name="Cordeiro R."/>
            <person name="Fonseca A."/>
            <person name="Goncalves V."/>
        </authorList>
    </citation>
    <scope>NUCLEOTIDE SEQUENCE [LARGE SCALE GENOMIC DNA]</scope>
    <source>
        <strain evidence="13">BACA0444</strain>
    </source>
</reference>
<dbReference type="GO" id="GO:0009003">
    <property type="term" value="F:signal peptidase activity"/>
    <property type="evidence" value="ECO:0007669"/>
    <property type="project" value="UniProtKB-EC"/>
</dbReference>
<dbReference type="InterPro" id="IPR000223">
    <property type="entry name" value="Pept_S26A_signal_pept_1"/>
</dbReference>
<protein>
    <recommendedName>
        <fullName evidence="4 8">Signal peptidase I</fullName>
        <ecNumber evidence="4 8">3.4.21.89</ecNumber>
    </recommendedName>
</protein>
<keyword evidence="13" id="KW-1185">Reference proteome</keyword>
<evidence type="ECO:0000256" key="4">
    <source>
        <dbReference type="ARBA" id="ARBA00013208"/>
    </source>
</evidence>
<dbReference type="Gene3D" id="2.10.109.10">
    <property type="entry name" value="Umud Fragment, subunit A"/>
    <property type="match status" value="1"/>
</dbReference>
<evidence type="ECO:0000256" key="2">
    <source>
        <dbReference type="ARBA" id="ARBA00004401"/>
    </source>
</evidence>
<dbReference type="GO" id="GO:0006465">
    <property type="term" value="P:signal peptide processing"/>
    <property type="evidence" value="ECO:0007669"/>
    <property type="project" value="InterPro"/>
</dbReference>
<dbReference type="RefSeq" id="WP_322879421.1">
    <property type="nucleotide sequence ID" value="NZ_JAVMIP010000024.1"/>
</dbReference>
<dbReference type="GO" id="GO:0005886">
    <property type="term" value="C:plasma membrane"/>
    <property type="evidence" value="ECO:0007669"/>
    <property type="project" value="UniProtKB-SubCell"/>
</dbReference>
<dbReference type="GO" id="GO:0004252">
    <property type="term" value="F:serine-type endopeptidase activity"/>
    <property type="evidence" value="ECO:0007669"/>
    <property type="project" value="InterPro"/>
</dbReference>
<feature type="active site" evidence="7">
    <location>
        <position position="109"/>
    </location>
</feature>
<dbReference type="EC" id="3.4.21.89" evidence="4 8"/>
<evidence type="ECO:0000256" key="9">
    <source>
        <dbReference type="RuleBase" id="RU362042"/>
    </source>
</evidence>
<dbReference type="CDD" id="cd06530">
    <property type="entry name" value="S26_SPase_I"/>
    <property type="match status" value="1"/>
</dbReference>
<evidence type="ECO:0000256" key="1">
    <source>
        <dbReference type="ARBA" id="ARBA00000677"/>
    </source>
</evidence>
<sequence length="220" mass="24346">MTDGGLQPTDKDHADLNLQTTPPEKSEAWWVEVLKTLGLALILAFGIRTFVAEARYIPSGSMEPTLEINDRLIVEKVGYYFHPPHRGDIVVFNPTDTLQAVGFRDAFIKRIIGMPGDTVAIQAGRVLINGQPFPEPYLPNSVFTTIDTCAGMTPFLGQPQTIPPNSYLVLGDNRGNSLDGRCWGVVPRDHIIGRAAFRFWPPSRWSVIPDGNQVEAHQNP</sequence>
<proteinExistence type="inferred from homology"/>
<evidence type="ECO:0000256" key="8">
    <source>
        <dbReference type="RuleBase" id="RU003993"/>
    </source>
</evidence>
<dbReference type="PROSITE" id="PS00761">
    <property type="entry name" value="SPASE_I_3"/>
    <property type="match status" value="1"/>
</dbReference>
<evidence type="ECO:0000313" key="12">
    <source>
        <dbReference type="EMBL" id="MDS3862211.1"/>
    </source>
</evidence>
<dbReference type="PRINTS" id="PR00727">
    <property type="entry name" value="LEADERPTASE"/>
</dbReference>
<evidence type="ECO:0000256" key="5">
    <source>
        <dbReference type="ARBA" id="ARBA00022670"/>
    </source>
</evidence>
<dbReference type="Pfam" id="PF10502">
    <property type="entry name" value="Peptidase_S26"/>
    <property type="match status" value="1"/>
</dbReference>
<keyword evidence="6 8" id="KW-0378">Hydrolase</keyword>
<organism evidence="12 13">
    <name type="scientific">Pseudocalidococcus azoricus BACA0444</name>
    <dbReference type="NCBI Taxonomy" id="2918990"/>
    <lineage>
        <taxon>Bacteria</taxon>
        <taxon>Bacillati</taxon>
        <taxon>Cyanobacteriota</taxon>
        <taxon>Cyanophyceae</taxon>
        <taxon>Acaryochloridales</taxon>
        <taxon>Thermosynechococcaceae</taxon>
        <taxon>Pseudocalidococcus</taxon>
        <taxon>Pseudocalidococcus azoricus</taxon>
    </lineage>
</organism>
<dbReference type="InterPro" id="IPR036286">
    <property type="entry name" value="LexA/Signal_pep-like_sf"/>
</dbReference>
<evidence type="ECO:0000259" key="11">
    <source>
        <dbReference type="Pfam" id="PF10502"/>
    </source>
</evidence>
<comment type="subcellular location">
    <subcellularLocation>
        <location evidence="2">Cell membrane</location>
        <topology evidence="2">Single-pass type II membrane protein</topology>
    </subcellularLocation>
    <subcellularLocation>
        <location evidence="9">Membrane</location>
        <topology evidence="9">Single-pass type II membrane protein</topology>
    </subcellularLocation>
</comment>
<dbReference type="PANTHER" id="PTHR43390:SF1">
    <property type="entry name" value="CHLOROPLAST PROCESSING PEPTIDASE"/>
    <property type="match status" value="1"/>
</dbReference>
<feature type="region of interest" description="Disordered" evidence="10">
    <location>
        <begin position="1"/>
        <end position="20"/>
    </location>
</feature>
<gene>
    <name evidence="12" type="primary">lepB</name>
    <name evidence="12" type="ORF">RIF25_15520</name>
</gene>
<comment type="similarity">
    <text evidence="3 9">Belongs to the peptidase S26 family.</text>
</comment>
<evidence type="ECO:0000256" key="7">
    <source>
        <dbReference type="PIRSR" id="PIRSR600223-1"/>
    </source>
</evidence>
<dbReference type="PANTHER" id="PTHR43390">
    <property type="entry name" value="SIGNAL PEPTIDASE I"/>
    <property type="match status" value="1"/>
</dbReference>
<dbReference type="InterPro" id="IPR019756">
    <property type="entry name" value="Pept_S26A_signal_pept_1_Ser-AS"/>
</dbReference>
<dbReference type="SUPFAM" id="SSF51306">
    <property type="entry name" value="LexA/Signal peptidase"/>
    <property type="match status" value="1"/>
</dbReference>
<dbReference type="InterPro" id="IPR019758">
    <property type="entry name" value="Pept_S26A_signal_pept_1_CS"/>
</dbReference>
<evidence type="ECO:0000313" key="13">
    <source>
        <dbReference type="Proteomes" id="UP001268256"/>
    </source>
</evidence>
<comment type="catalytic activity">
    <reaction evidence="1 8">
        <text>Cleavage of hydrophobic, N-terminal signal or leader sequences from secreted and periplasmic proteins.</text>
        <dbReference type="EC" id="3.4.21.89"/>
    </reaction>
</comment>
<name>A0AAE4JXG8_9CYAN</name>
<evidence type="ECO:0000256" key="10">
    <source>
        <dbReference type="SAM" id="MobiDB-lite"/>
    </source>
</evidence>
<keyword evidence="5 8" id="KW-0645">Protease</keyword>